<evidence type="ECO:0000313" key="1">
    <source>
        <dbReference type="EMBL" id="CUV06332.1"/>
    </source>
</evidence>
<accession>A0A0S4TGR5</accession>
<protein>
    <submittedName>
        <fullName evidence="1">Uncharacterized protein</fullName>
    </submittedName>
</protein>
<dbReference type="VEuPathDB" id="CryptoDB:Chro.50437"/>
<evidence type="ECO:0000313" key="2">
    <source>
        <dbReference type="EMBL" id="PPS96801.1"/>
    </source>
</evidence>
<reference evidence="2 3" key="3">
    <citation type="submission" date="2017-10" db="EMBL/GenBank/DDBJ databases">
        <title>Consistent, comparative and evidence-based genome annotation and re-annotation for the closely-related species, Cryptosporidium parvum, C. hominis and C. tyzzeri.</title>
        <authorList>
            <person name="Baptista R.P."/>
            <person name="Li Y."/>
            <person name="Sateriale A."/>
            <person name="Striepen B."/>
            <person name="Kissinger J.C."/>
        </authorList>
    </citation>
    <scope>NUCLEOTIDE SEQUENCE [LARGE SCALE GENOMIC DNA]</scope>
    <source>
        <strain evidence="2">30976</strain>
    </source>
</reference>
<keyword evidence="3" id="KW-1185">Reference proteome</keyword>
<dbReference type="EMBL" id="LN877951">
    <property type="protein sequence ID" value="CUV06332.1"/>
    <property type="molecule type" value="Genomic_DNA"/>
</dbReference>
<dbReference type="AlphaFoldDB" id="A0A0S4TGR5"/>
<dbReference type="VEuPathDB" id="CryptoDB:GY17_00001537"/>
<evidence type="ECO:0000313" key="3">
    <source>
        <dbReference type="Proteomes" id="UP001429100"/>
    </source>
</evidence>
<dbReference type="Proteomes" id="UP001429100">
    <property type="component" value="Unassembled WGS sequence"/>
</dbReference>
<organism evidence="1">
    <name type="scientific">Cryptosporidium hominis</name>
    <dbReference type="NCBI Taxonomy" id="237895"/>
    <lineage>
        <taxon>Eukaryota</taxon>
        <taxon>Sar</taxon>
        <taxon>Alveolata</taxon>
        <taxon>Apicomplexa</taxon>
        <taxon>Conoidasida</taxon>
        <taxon>Coccidia</taxon>
        <taxon>Eucoccidiorida</taxon>
        <taxon>Eimeriorina</taxon>
        <taxon>Cryptosporidiidae</taxon>
        <taxon>Cryptosporidium</taxon>
    </lineage>
</organism>
<name>A0A0S4TGR5_CRYHO</name>
<dbReference type="VEuPathDB" id="CryptoDB:CHUDEA5_4100"/>
<sequence>MKTLTKSEQKWDATITMNSNSTDMVIYSEEKKDMGELAPNKFWNSINQGVNLIVGLYEGIQSACMATGVHESEMLNEISIFDNKLGKAKRIAKNTDFGNRMNSNEISTSNSTRVSSVINFNDLLTSPSGITSKTSSINDLSYLYSQLGIGGGFESSGLLQSLSNDPTIQLPHMDVPNLSAHTKMYAFRSHICLSILCSQNIDKIIETNLVSGDFKLKGPGFRVENVYIPIRNEKQNIEIKLTTFTNLGKRVDLGVDIPISAIHKSDENFTFWLSLTSDKDQSCQKYNDILPEAVFRLKLDNENYKAGVIHPRILVNVKRVMTGIIEDLQISSLKVFDHNILPSSGYYSSNNNQKSSSTLIYVGLYNDSLDMEISQILNSNPSFLSNYIIERINSAGHYKINDIDVLISYGSGKYSNALFVQDETSRQPLIDYLNNTNENIEWLTSEPSNATEMVPPGVLPDFSGTPAPWEVETDRRKAMELACHRVALREHIAIQYLIDTGCTNLPNPKFSQWLNPPYFRIGPQFEPVPMSYNWGPNYTNIQLIPLEQPKKIN</sequence>
<gene>
    <name evidence="1" type="ORF">CHUDEA5_4100</name>
    <name evidence="2" type="ORF">GY17_00001537</name>
</gene>
<reference evidence="1" key="2">
    <citation type="submission" date="2015-08" db="EMBL/GenBank/DDBJ databases">
        <authorList>
            <person name="Babu N.S."/>
            <person name="Beckwith C.J."/>
            <person name="Beseler K.G."/>
            <person name="Brison A."/>
            <person name="Carone J.V."/>
            <person name="Caskin T.P."/>
            <person name="Diamond M."/>
            <person name="Durham M.E."/>
            <person name="Foxe J.M."/>
            <person name="Go M."/>
            <person name="Henderson B.A."/>
            <person name="Jones I.B."/>
            <person name="McGettigan J.A."/>
            <person name="Micheletti S.J."/>
            <person name="Nasrallah M.E."/>
            <person name="Ortiz D."/>
            <person name="Piller C.R."/>
            <person name="Privatt S.R."/>
            <person name="Schneider S.L."/>
            <person name="Sharp S."/>
            <person name="Smith T.C."/>
            <person name="Stanton J.D."/>
            <person name="Ullery H.E."/>
            <person name="Wilson R.J."/>
            <person name="Serrano M.G."/>
            <person name="Buck G."/>
            <person name="Lee V."/>
            <person name="Wang Y."/>
            <person name="Carvalho R."/>
            <person name="Voegtly L."/>
            <person name="Shi R."/>
            <person name="Duckworth R."/>
            <person name="Johnson A."/>
            <person name="Loviza R."/>
            <person name="Walstead R."/>
            <person name="Shah Z."/>
            <person name="Kiflezghi M."/>
            <person name="Wade K."/>
            <person name="Ball S.L."/>
            <person name="Bradley K.W."/>
            <person name="Asai D.J."/>
            <person name="Bowman C.A."/>
            <person name="Russell D.A."/>
            <person name="Pope W.H."/>
            <person name="Jacobs-Sera D."/>
            <person name="Hendrix R.W."/>
            <person name="Hatfull G.F."/>
        </authorList>
    </citation>
    <scope>NUCLEOTIDE SEQUENCE [LARGE SCALE GENOMIC DNA]</scope>
</reference>
<dbReference type="OrthoDB" id="329742at2759"/>
<reference evidence="2 3" key="1">
    <citation type="submission" date="2014-11" db="EMBL/GenBank/DDBJ databases">
        <title>Comparative genomic analysis of Cryptosporidium hominis reveals occurrence of genetic recombination in virulent subtypes.</title>
        <authorList>
            <person name="Guo Y."/>
            <person name="Tang K."/>
            <person name="Frace M."/>
            <person name="Li N."/>
            <person name="Roellig D.M."/>
            <person name="Sammons S."/>
            <person name="Knipe K."/>
            <person name="Rowe L."/>
            <person name="Feng Y."/>
            <person name="Xiao L."/>
        </authorList>
    </citation>
    <scope>NUCLEOTIDE SEQUENCE [LARGE SCALE GENOMIC DNA]</scope>
    <source>
        <strain evidence="2">30976</strain>
    </source>
</reference>
<dbReference type="EMBL" id="JTAI01000013">
    <property type="protein sequence ID" value="PPS96801.1"/>
    <property type="molecule type" value="Genomic_DNA"/>
</dbReference>
<dbReference type="Proteomes" id="UP000199752">
    <property type="component" value="Chromosome 5"/>
</dbReference>
<dbReference type="VEuPathDB" id="CryptoDB:ChTU502y2012_374g0015"/>
<proteinExistence type="predicted"/>